<reference evidence="2 3" key="1">
    <citation type="submission" date="2015-10" db="EMBL/GenBank/DDBJ databases">
        <title>Full genome of DAOMC 229536 Phialocephala scopiformis, a fungal endophyte of spruce producing the potent anti-insectan compound rugulosin.</title>
        <authorList>
            <consortium name="DOE Joint Genome Institute"/>
            <person name="Walker A.K."/>
            <person name="Frasz S.L."/>
            <person name="Seifert K.A."/>
            <person name="Miller J.D."/>
            <person name="Mondo S.J."/>
            <person name="Labutti K."/>
            <person name="Lipzen A."/>
            <person name="Dockter R."/>
            <person name="Kennedy M."/>
            <person name="Grigoriev I.V."/>
            <person name="Spatafora J.W."/>
        </authorList>
    </citation>
    <scope>NUCLEOTIDE SEQUENCE [LARGE SCALE GENOMIC DNA]</scope>
    <source>
        <strain evidence="2 3">CBS 120377</strain>
    </source>
</reference>
<proteinExistence type="predicted"/>
<organism evidence="2 3">
    <name type="scientific">Mollisia scopiformis</name>
    <name type="common">Conifer needle endophyte fungus</name>
    <name type="synonym">Phialocephala scopiformis</name>
    <dbReference type="NCBI Taxonomy" id="149040"/>
    <lineage>
        <taxon>Eukaryota</taxon>
        <taxon>Fungi</taxon>
        <taxon>Dikarya</taxon>
        <taxon>Ascomycota</taxon>
        <taxon>Pezizomycotina</taxon>
        <taxon>Leotiomycetes</taxon>
        <taxon>Helotiales</taxon>
        <taxon>Mollisiaceae</taxon>
        <taxon>Mollisia</taxon>
    </lineage>
</organism>
<gene>
    <name evidence="2" type="ORF">LY89DRAFT_759615</name>
</gene>
<protein>
    <recommendedName>
        <fullName evidence="1">2EXR domain-containing protein</fullName>
    </recommendedName>
</protein>
<keyword evidence="3" id="KW-1185">Reference proteome</keyword>
<evidence type="ECO:0000259" key="1">
    <source>
        <dbReference type="Pfam" id="PF20150"/>
    </source>
</evidence>
<dbReference type="AlphaFoldDB" id="A0A194WSU2"/>
<dbReference type="RefSeq" id="XP_018065104.1">
    <property type="nucleotide sequence ID" value="XM_018221468.1"/>
</dbReference>
<evidence type="ECO:0000313" key="2">
    <source>
        <dbReference type="EMBL" id="KUJ10749.1"/>
    </source>
</evidence>
<dbReference type="PANTHER" id="PTHR35910:SF6">
    <property type="entry name" value="2EXR DOMAIN-CONTAINING PROTEIN"/>
    <property type="match status" value="1"/>
</dbReference>
<feature type="domain" description="2EXR" evidence="1">
    <location>
        <begin position="59"/>
        <end position="136"/>
    </location>
</feature>
<dbReference type="InterPro" id="IPR045518">
    <property type="entry name" value="2EXR"/>
</dbReference>
<dbReference type="PANTHER" id="PTHR35910">
    <property type="entry name" value="2EXR DOMAIN-CONTAINING PROTEIN"/>
    <property type="match status" value="1"/>
</dbReference>
<dbReference type="KEGG" id="psco:LY89DRAFT_759615"/>
<dbReference type="GeneID" id="28831194"/>
<dbReference type="Proteomes" id="UP000070700">
    <property type="component" value="Unassembled WGS sequence"/>
</dbReference>
<accession>A0A194WSU2</accession>
<dbReference type="Pfam" id="PF20150">
    <property type="entry name" value="2EXR"/>
    <property type="match status" value="1"/>
</dbReference>
<name>A0A194WSU2_MOLSC</name>
<dbReference type="InParanoid" id="A0A194WSU2"/>
<dbReference type="OrthoDB" id="4812806at2759"/>
<sequence length="341" mass="39230">MASKELAGALAHMLFCSITSQVTENKLQDQHNRKPEGARQPTLQALSFFVLATMSTSTFHAFSRLPPELRRMVWLFALPSPRVLSVHDLRVRRLPKWRIVYSAIDISCEISQGYPVILAVNSESRVEALRYYSMLHGLQEFCLMGDCLIKTTYYSRRFASWPRIPQLVFLEHPWKAGHNMMIRQAAVEENYLPFLRPEACCNLEELHIVIHIRREATDTRSENWNTTMAERWNSNIAYPESKQAKVYHSGDTIEKSDGWGNADKQNKFLRKLEKASKGNGPVVKLVRTDHLLRKNHDNPKNDRFCFPTSATPGWLDWGGCGDPWKATKMMKPLFGLREGKP</sequence>
<evidence type="ECO:0000313" key="3">
    <source>
        <dbReference type="Proteomes" id="UP000070700"/>
    </source>
</evidence>
<dbReference type="EMBL" id="KQ947428">
    <property type="protein sequence ID" value="KUJ10749.1"/>
    <property type="molecule type" value="Genomic_DNA"/>
</dbReference>